<dbReference type="FunFam" id="1.20.5.170:FF:000002">
    <property type="entry name" value="Type I keratin KA11"/>
    <property type="match status" value="1"/>
</dbReference>
<dbReference type="InterPro" id="IPR018039">
    <property type="entry name" value="IF_conserved"/>
</dbReference>
<feature type="coiled-coil region" evidence="6">
    <location>
        <begin position="172"/>
        <end position="213"/>
    </location>
</feature>
<dbReference type="PROSITE" id="PS51842">
    <property type="entry name" value="IF_ROD_2"/>
    <property type="match status" value="1"/>
</dbReference>
<dbReference type="PANTHER" id="PTHR23239:SF349">
    <property type="entry name" value="KERATIN, TYPE I CYTOSKELETAL 18"/>
    <property type="match status" value="1"/>
</dbReference>
<comment type="similarity">
    <text evidence="5">Belongs to the intermediate filament family.</text>
</comment>
<sequence>MALTALRFPKSPEVASRLRKMKRCECHAAVIIVCGTLLQKVNKIPCTLQIIPLWHCILKDIFPMLMHWQLQLILGNEYPEVPSGYLSISAPTDCTAMSSSRSVYSSSSVVGGSPYRSLSSAPRFTPGSSAASVHAGAGGSGARISVSRVSTVGSGFGGGFSGASNVNLFGGVQNEKETMQDLNDRLASYLERVRSLESANKKLEVQIRQHTEKKGPAKDWSPYYMTIEDLKKQVFNSIVENSQLVLQIDNARLAADDFRVKYESEVAIRMSVETDIGGLRKLIDDTNISRLNLENEFESLKEELIFLKKNHQDDVNELQAQIASSAVTVEVDAPKSQDLGKIMADLRAQYDEMAQKNREDVEKLYQSKVEEHTVQVNLDAEALHTAKSSVTELRRTMQSLEIELESLRNQKASLEGTLHDTEARYAMELEMLGGTAMALETELVQVRNDCQRQQQEYQALLNTKMKLEAEIQTYRRLLEGDSFDLQDAVPVVTTQTVKKVITTTQRLVDGKVVAESNNTEVIKS</sequence>
<dbReference type="GO" id="GO:0045095">
    <property type="term" value="C:keratin filament"/>
    <property type="evidence" value="ECO:0007669"/>
    <property type="project" value="TreeGrafter"/>
</dbReference>
<protein>
    <recommendedName>
        <fullName evidence="7">IF rod domain-containing protein</fullName>
    </recommendedName>
</protein>
<evidence type="ECO:0000313" key="8">
    <source>
        <dbReference type="EMBL" id="OCT93005.1"/>
    </source>
</evidence>
<dbReference type="InterPro" id="IPR039008">
    <property type="entry name" value="IF_rod_dom"/>
</dbReference>
<evidence type="ECO:0000313" key="9">
    <source>
        <dbReference type="Proteomes" id="UP000694892"/>
    </source>
</evidence>
<dbReference type="Gene3D" id="1.20.5.170">
    <property type="match status" value="1"/>
</dbReference>
<keyword evidence="4 6" id="KW-0175">Coiled coil</keyword>
<dbReference type="FunFam" id="1.20.5.1160:FF:000002">
    <property type="entry name" value="Type I keratin 10"/>
    <property type="match status" value="1"/>
</dbReference>
<dbReference type="EMBL" id="CM004469">
    <property type="protein sequence ID" value="OCT93005.1"/>
    <property type="molecule type" value="Genomic_DNA"/>
</dbReference>
<evidence type="ECO:0000256" key="6">
    <source>
        <dbReference type="SAM" id="Coils"/>
    </source>
</evidence>
<dbReference type="Gene3D" id="1.20.5.500">
    <property type="entry name" value="Single helix bin"/>
    <property type="match status" value="1"/>
</dbReference>
<dbReference type="GO" id="GO:0045104">
    <property type="term" value="P:intermediate filament cytoskeleton organization"/>
    <property type="evidence" value="ECO:0007669"/>
    <property type="project" value="TreeGrafter"/>
</dbReference>
<dbReference type="Pfam" id="PF00038">
    <property type="entry name" value="Filament"/>
    <property type="match status" value="1"/>
</dbReference>
<evidence type="ECO:0000256" key="4">
    <source>
        <dbReference type="ARBA" id="ARBA00023054"/>
    </source>
</evidence>
<keyword evidence="2" id="KW-0416">Keratin</keyword>
<organism evidence="8 9">
    <name type="scientific">Xenopus laevis</name>
    <name type="common">African clawed frog</name>
    <dbReference type="NCBI Taxonomy" id="8355"/>
    <lineage>
        <taxon>Eukaryota</taxon>
        <taxon>Metazoa</taxon>
        <taxon>Chordata</taxon>
        <taxon>Craniata</taxon>
        <taxon>Vertebrata</taxon>
        <taxon>Euteleostomi</taxon>
        <taxon>Amphibia</taxon>
        <taxon>Batrachia</taxon>
        <taxon>Anura</taxon>
        <taxon>Pipoidea</taxon>
        <taxon>Pipidae</taxon>
        <taxon>Xenopodinae</taxon>
        <taxon>Xenopus</taxon>
        <taxon>Xenopus</taxon>
    </lineage>
</organism>
<dbReference type="OMA" id="CECHAAV"/>
<feature type="domain" description="IF rod" evidence="7">
    <location>
        <begin position="175"/>
        <end position="485"/>
    </location>
</feature>
<name>A0A974HWT2_XENLA</name>
<evidence type="ECO:0000256" key="1">
    <source>
        <dbReference type="ARBA" id="ARBA00022553"/>
    </source>
</evidence>
<gene>
    <name evidence="8" type="ORF">XELAEV_18016071mg</name>
</gene>
<evidence type="ECO:0000256" key="5">
    <source>
        <dbReference type="RuleBase" id="RU000685"/>
    </source>
</evidence>
<dbReference type="PRINTS" id="PR01248">
    <property type="entry name" value="TYPE1KERATIN"/>
</dbReference>
<evidence type="ECO:0000259" key="7">
    <source>
        <dbReference type="PROSITE" id="PS51842"/>
    </source>
</evidence>
<dbReference type="SMART" id="SM01391">
    <property type="entry name" value="Filament"/>
    <property type="match status" value="1"/>
</dbReference>
<dbReference type="GO" id="GO:0005198">
    <property type="term" value="F:structural molecule activity"/>
    <property type="evidence" value="ECO:0007669"/>
    <property type="project" value="InterPro"/>
</dbReference>
<reference evidence="9" key="1">
    <citation type="journal article" date="2016" name="Nature">
        <title>Genome evolution in the allotetraploid frog Xenopus laevis.</title>
        <authorList>
            <person name="Session A.M."/>
            <person name="Uno Y."/>
            <person name="Kwon T."/>
            <person name="Chapman J.A."/>
            <person name="Toyoda A."/>
            <person name="Takahashi S."/>
            <person name="Fukui A."/>
            <person name="Hikosaka A."/>
            <person name="Suzuki A."/>
            <person name="Kondo M."/>
            <person name="van Heeringen S.J."/>
            <person name="Quigley I."/>
            <person name="Heinz S."/>
            <person name="Ogino H."/>
            <person name="Ochi H."/>
            <person name="Hellsten U."/>
            <person name="Lyons J.B."/>
            <person name="Simakov O."/>
            <person name="Putnam N."/>
            <person name="Stites J."/>
            <person name="Kuroki Y."/>
            <person name="Tanaka T."/>
            <person name="Michiue T."/>
            <person name="Watanabe M."/>
            <person name="Bogdanovic O."/>
            <person name="Lister R."/>
            <person name="Georgiou G."/>
            <person name="Paranjpe S.S."/>
            <person name="van Kruijsbergen I."/>
            <person name="Shu S."/>
            <person name="Carlson J."/>
            <person name="Kinoshita T."/>
            <person name="Ohta Y."/>
            <person name="Mawaribuchi S."/>
            <person name="Jenkins J."/>
            <person name="Grimwood J."/>
            <person name="Schmutz J."/>
            <person name="Mitros T."/>
            <person name="Mozaffari S.V."/>
            <person name="Suzuki Y."/>
            <person name="Haramoto Y."/>
            <person name="Yamamoto T.S."/>
            <person name="Takagi C."/>
            <person name="Heald R."/>
            <person name="Miller K."/>
            <person name="Haudenschild C."/>
            <person name="Kitzman J."/>
            <person name="Nakayama T."/>
            <person name="Izutsu Y."/>
            <person name="Robert J."/>
            <person name="Fortriede J."/>
            <person name="Burns K."/>
            <person name="Lotay V."/>
            <person name="Karimi K."/>
            <person name="Yasuoka Y."/>
            <person name="Dichmann D.S."/>
            <person name="Flajnik M.F."/>
            <person name="Houston D.W."/>
            <person name="Shendure J."/>
            <person name="DuPasquier L."/>
            <person name="Vize P.D."/>
            <person name="Zorn A.M."/>
            <person name="Ito M."/>
            <person name="Marcotte E.M."/>
            <person name="Wallingford J.B."/>
            <person name="Ito Y."/>
            <person name="Asashima M."/>
            <person name="Ueno N."/>
            <person name="Matsuda Y."/>
            <person name="Veenstra G.J."/>
            <person name="Fujiyama A."/>
            <person name="Harland R.M."/>
            <person name="Taira M."/>
            <person name="Rokhsar D.S."/>
        </authorList>
    </citation>
    <scope>NUCLEOTIDE SEQUENCE [LARGE SCALE GENOMIC DNA]</scope>
    <source>
        <strain evidence="9">J</strain>
    </source>
</reference>
<dbReference type="PANTHER" id="PTHR23239">
    <property type="entry name" value="INTERMEDIATE FILAMENT"/>
    <property type="match status" value="1"/>
</dbReference>
<evidence type="ECO:0000256" key="3">
    <source>
        <dbReference type="ARBA" id="ARBA00022754"/>
    </source>
</evidence>
<evidence type="ECO:0000256" key="2">
    <source>
        <dbReference type="ARBA" id="ARBA00022744"/>
    </source>
</evidence>
<dbReference type="InterPro" id="IPR002957">
    <property type="entry name" value="Keratin_I"/>
</dbReference>
<dbReference type="PROSITE" id="PS00226">
    <property type="entry name" value="IF_ROD_1"/>
    <property type="match status" value="1"/>
</dbReference>
<keyword evidence="1" id="KW-0597">Phosphoprotein</keyword>
<dbReference type="AlphaFoldDB" id="A0A974HWT2"/>
<dbReference type="Proteomes" id="UP000694892">
    <property type="component" value="Chromosome 2S"/>
</dbReference>
<keyword evidence="3 5" id="KW-0403">Intermediate filament</keyword>
<feature type="coiled-coil region" evidence="6">
    <location>
        <begin position="283"/>
        <end position="477"/>
    </location>
</feature>
<dbReference type="Gene3D" id="1.20.5.1160">
    <property type="entry name" value="Vasodilator-stimulated phosphoprotein"/>
    <property type="match status" value="1"/>
</dbReference>
<dbReference type="SUPFAM" id="SSF64593">
    <property type="entry name" value="Intermediate filament protein, coiled coil region"/>
    <property type="match status" value="2"/>
</dbReference>
<dbReference type="FunFam" id="1.20.5.500:FF:000001">
    <property type="entry name" value="Type II keratin 23"/>
    <property type="match status" value="1"/>
</dbReference>
<proteinExistence type="inferred from homology"/>
<accession>A0A974HWT2</accession>